<comment type="caution">
    <text evidence="1">The sequence shown here is derived from an EMBL/GenBank/DDBJ whole genome shotgun (WGS) entry which is preliminary data.</text>
</comment>
<evidence type="ECO:0000313" key="1">
    <source>
        <dbReference type="EMBL" id="TPF74140.1"/>
    </source>
</evidence>
<gene>
    <name evidence="1" type="ORF">FHY56_16225</name>
</gene>
<accession>A0A502BIZ8</accession>
<evidence type="ECO:0000313" key="2">
    <source>
        <dbReference type="Proteomes" id="UP000315388"/>
    </source>
</evidence>
<sequence>MNRLIVDVCFLKIDIVFEKRAFAQQYYAMRHGFSKKRQSGKLSTARLTTAFNLGAFVETAIC</sequence>
<proteinExistence type="predicted"/>
<reference evidence="1 2" key="1">
    <citation type="journal article" date="2003" name="Int. J. Syst. Evol. Microbiol.">
        <title>Towards a standardized format for the description of a novel species (of an established genus): Ochrobactrum gallinifaecis sp. nov.</title>
        <authorList>
            <person name="Kampfer P."/>
            <person name="Buczolits S."/>
            <person name="Albrecht A."/>
            <person name="Busse H.J."/>
            <person name="Stackebrandt E."/>
        </authorList>
    </citation>
    <scope>NUCLEOTIDE SEQUENCE [LARGE SCALE GENOMIC DNA]</scope>
    <source>
        <strain evidence="1 2">ISO 196</strain>
    </source>
</reference>
<dbReference type="EMBL" id="VEWJ01000016">
    <property type="protein sequence ID" value="TPF74140.1"/>
    <property type="molecule type" value="Genomic_DNA"/>
</dbReference>
<organism evidence="1 2">
    <name type="scientific">Brucella gallinifaecis</name>
    <dbReference type="NCBI Taxonomy" id="215590"/>
    <lineage>
        <taxon>Bacteria</taxon>
        <taxon>Pseudomonadati</taxon>
        <taxon>Pseudomonadota</taxon>
        <taxon>Alphaproteobacteria</taxon>
        <taxon>Hyphomicrobiales</taxon>
        <taxon>Brucellaceae</taxon>
        <taxon>Brucella/Ochrobactrum group</taxon>
        <taxon>Brucella</taxon>
    </lineage>
</organism>
<dbReference type="AlphaFoldDB" id="A0A502BIZ8"/>
<protein>
    <submittedName>
        <fullName evidence="1">Uncharacterized protein</fullName>
    </submittedName>
</protein>
<dbReference type="Proteomes" id="UP000315388">
    <property type="component" value="Unassembled WGS sequence"/>
</dbReference>
<dbReference type="RefSeq" id="WP_140906192.1">
    <property type="nucleotide sequence ID" value="NZ_JBHTMD010000044.1"/>
</dbReference>
<name>A0A502BIZ8_9HYPH</name>
<keyword evidence="2" id="KW-1185">Reference proteome</keyword>